<dbReference type="Proteomes" id="UP001271723">
    <property type="component" value="Unassembled WGS sequence"/>
</dbReference>
<proteinExistence type="predicted"/>
<dbReference type="InterPro" id="IPR026334">
    <property type="entry name" value="FxSxx-COOH"/>
</dbReference>
<dbReference type="RefSeq" id="WP_086753559.1">
    <property type="nucleotide sequence ID" value="NZ_JAGJBZ010000002.1"/>
</dbReference>
<comment type="caution">
    <text evidence="1">The sequence shown here is derived from an EMBL/GenBank/DDBJ whole genome shotgun (WGS) entry which is preliminary data.</text>
</comment>
<organism evidence="1 2">
    <name type="scientific">Streptomyces griseiscabiei</name>
    <dbReference type="NCBI Taxonomy" id="2993540"/>
    <lineage>
        <taxon>Bacteria</taxon>
        <taxon>Bacillati</taxon>
        <taxon>Actinomycetota</taxon>
        <taxon>Actinomycetes</taxon>
        <taxon>Kitasatosporales</taxon>
        <taxon>Streptomycetaceae</taxon>
        <taxon>Streptomyces</taxon>
    </lineage>
</organism>
<protein>
    <submittedName>
        <fullName evidence="1">FxSxx-COOH protein</fullName>
    </submittedName>
</protein>
<accession>A0ABU4L3R1</accession>
<dbReference type="EMBL" id="JARAVY010000006">
    <property type="protein sequence ID" value="MDX2910372.1"/>
    <property type="molecule type" value="Genomic_DNA"/>
</dbReference>
<sequence>MDAPRNSHNSTRLVDISTVPTGRLKVEARKDTVLGHTVRRHLEEREGGTRTSDIVFDSAL</sequence>
<name>A0ABU4L3R1_9ACTN</name>
<evidence type="ECO:0000313" key="1">
    <source>
        <dbReference type="EMBL" id="MDX2910372.1"/>
    </source>
</evidence>
<keyword evidence="2" id="KW-1185">Reference proteome</keyword>
<gene>
    <name evidence="1" type="primary">fxsA</name>
    <name evidence="1" type="ORF">PV517_16865</name>
</gene>
<dbReference type="NCBIfam" id="TIGR04268">
    <property type="entry name" value="FxSxx-COOH"/>
    <property type="match status" value="1"/>
</dbReference>
<evidence type="ECO:0000313" key="2">
    <source>
        <dbReference type="Proteomes" id="UP001271723"/>
    </source>
</evidence>
<reference evidence="1 2" key="1">
    <citation type="journal article" date="2023" name="Microb. Genom.">
        <title>Mesoterricola silvestris gen. nov., sp. nov., Mesoterricola sediminis sp. nov., Geothrix oryzae sp. nov., Geothrix edaphica sp. nov., Geothrix rubra sp. nov., and Geothrix limicola sp. nov., six novel members of Acidobacteriota isolated from soils.</title>
        <authorList>
            <person name="Weisberg A.J."/>
            <person name="Pearce E."/>
            <person name="Kramer C.G."/>
            <person name="Chang J.H."/>
            <person name="Clarke C.R."/>
        </authorList>
    </citation>
    <scope>NUCLEOTIDE SEQUENCE [LARGE SCALE GENOMIC DNA]</scope>
    <source>
        <strain evidence="1 2">NRRL_B-2795</strain>
    </source>
</reference>